<evidence type="ECO:0000313" key="2">
    <source>
        <dbReference type="Proteomes" id="UP000630805"/>
    </source>
</evidence>
<accession>A0ABX2PS52</accession>
<dbReference type="Pfam" id="PF07366">
    <property type="entry name" value="SnoaL"/>
    <property type="match status" value="1"/>
</dbReference>
<comment type="caution">
    <text evidence="1">The sequence shown here is derived from an EMBL/GenBank/DDBJ whole genome shotgun (WGS) entry which is preliminary data.</text>
</comment>
<dbReference type="Gene3D" id="3.10.450.50">
    <property type="match status" value="1"/>
</dbReference>
<dbReference type="EMBL" id="JABXWT010000008">
    <property type="protein sequence ID" value="NVO57000.1"/>
    <property type="molecule type" value="Genomic_DNA"/>
</dbReference>
<name>A0ABX2PS52_9RHOB</name>
<organism evidence="1 2">
    <name type="scientific">Ruegeria haliotis</name>
    <dbReference type="NCBI Taxonomy" id="2747601"/>
    <lineage>
        <taxon>Bacteria</taxon>
        <taxon>Pseudomonadati</taxon>
        <taxon>Pseudomonadota</taxon>
        <taxon>Alphaproteobacteria</taxon>
        <taxon>Rhodobacterales</taxon>
        <taxon>Roseobacteraceae</taxon>
        <taxon>Ruegeria</taxon>
    </lineage>
</organism>
<dbReference type="PANTHER" id="PTHR38436:SF1">
    <property type="entry name" value="ESTER CYCLASE"/>
    <property type="match status" value="1"/>
</dbReference>
<dbReference type="InterPro" id="IPR032710">
    <property type="entry name" value="NTF2-like_dom_sf"/>
</dbReference>
<protein>
    <submittedName>
        <fullName evidence="1">Ester cyclase</fullName>
    </submittedName>
</protein>
<proteinExistence type="predicted"/>
<dbReference type="SUPFAM" id="SSF54427">
    <property type="entry name" value="NTF2-like"/>
    <property type="match status" value="1"/>
</dbReference>
<keyword evidence="2" id="KW-1185">Reference proteome</keyword>
<dbReference type="Proteomes" id="UP000630805">
    <property type="component" value="Unassembled WGS sequence"/>
</dbReference>
<gene>
    <name evidence="1" type="ORF">HW561_14490</name>
</gene>
<reference evidence="1 2" key="1">
    <citation type="submission" date="2020-06" db="EMBL/GenBank/DDBJ databases">
        <authorList>
            <person name="Cao W.R."/>
        </authorList>
    </citation>
    <scope>NUCLEOTIDE SEQUENCE [LARGE SCALE GENOMIC DNA]</scope>
    <source>
        <strain evidence="1 2">B1Z28</strain>
    </source>
</reference>
<evidence type="ECO:0000313" key="1">
    <source>
        <dbReference type="EMBL" id="NVO57000.1"/>
    </source>
</evidence>
<sequence>MTDQERNKATVADIYATCWNKNDMKRVDEIFNEDLSHGLLLDGWPSGRDGFKKLVSFWREAFPDIHEDAIDLVADGNTVMSRFRLRGTHNGDFYGIPGTGRKVDIYGAEWFKFDENGKVTDYLYHEDTLGLFFQLGVMPLPHLAIAGVDGTEK</sequence>
<dbReference type="InterPro" id="IPR009959">
    <property type="entry name" value="Cyclase_SnoaL-like"/>
</dbReference>
<dbReference type="PANTHER" id="PTHR38436">
    <property type="entry name" value="POLYKETIDE CYCLASE SNOAL-LIKE DOMAIN"/>
    <property type="match status" value="1"/>
</dbReference>
<dbReference type="RefSeq" id="WP_176865986.1">
    <property type="nucleotide sequence ID" value="NZ_JABXWT010000008.1"/>
</dbReference>